<comment type="pathway">
    <text evidence="5">Cell wall biogenesis; teichoic acid biosynthesis.</text>
</comment>
<dbReference type="InterPro" id="IPR034714">
    <property type="entry name" value="TagA_TarA"/>
</dbReference>
<evidence type="ECO:0000256" key="3">
    <source>
        <dbReference type="ARBA" id="ARBA00022944"/>
    </source>
</evidence>
<sequence length="249" mass="28076">MAIEKAASTVKIFGVRFDNVTLEEANKKFIGFMGNERLRTIYTPNPEIVMMAQEDDEFKVVLNEGDLVIPDGIGIVLASKVHHLGLNDRVPGIELMDLMLEYCNRAGKSIFLFGGKPGVAEMAAENIKLAHPNLNIVGTRDGYFETGKELKILDEINEKKPDILFVALGASKQEKWIHRYKKTINASVAMGVGGALDVWAGTVRRAPVIFQKLGLEWFYRLIKQPTRFKRMLILPKFMLKVLFTKHIED</sequence>
<evidence type="ECO:0000256" key="5">
    <source>
        <dbReference type="HAMAP-Rule" id="MF_02070"/>
    </source>
</evidence>
<dbReference type="PANTHER" id="PTHR34136">
    <property type="match status" value="1"/>
</dbReference>
<dbReference type="HAMAP" id="MF_02070">
    <property type="entry name" value="TagA_TarA"/>
    <property type="match status" value="1"/>
</dbReference>
<dbReference type="PANTHER" id="PTHR34136:SF1">
    <property type="entry name" value="UDP-N-ACETYL-D-MANNOSAMINURONIC ACID TRANSFERASE"/>
    <property type="match status" value="1"/>
</dbReference>
<dbReference type="EC" id="2.4.1.187" evidence="5"/>
<dbReference type="NCBIfam" id="TIGR00696">
    <property type="entry name" value="wecG_tagA_cpsF"/>
    <property type="match status" value="1"/>
</dbReference>
<evidence type="ECO:0000256" key="4">
    <source>
        <dbReference type="ARBA" id="ARBA00023316"/>
    </source>
</evidence>
<keyword evidence="2 5" id="KW-0808">Transferase</keyword>
<keyword evidence="7" id="KW-1185">Reference proteome</keyword>
<dbReference type="Proteomes" id="UP001158045">
    <property type="component" value="Unassembled WGS sequence"/>
</dbReference>
<comment type="function">
    <text evidence="5">Catalyzes the conversion of GlcNAc-PP-undecaprenol into ManNAc-GlcNAc-PP-undecaprenol, the first committed lipid intermediate in the de novo synthesis of teichoic acid.</text>
</comment>
<keyword evidence="4 5" id="KW-0961">Cell wall biogenesis/degradation</keyword>
<dbReference type="Pfam" id="PF03808">
    <property type="entry name" value="Glyco_tran_WecG"/>
    <property type="match status" value="1"/>
</dbReference>
<dbReference type="InterPro" id="IPR004629">
    <property type="entry name" value="WecG_TagA_CpsF"/>
</dbReference>
<organism evidence="6 7">
    <name type="scientific">Fusibacter bizertensis</name>
    <dbReference type="NCBI Taxonomy" id="1488331"/>
    <lineage>
        <taxon>Bacteria</taxon>
        <taxon>Bacillati</taxon>
        <taxon>Bacillota</taxon>
        <taxon>Clostridia</taxon>
        <taxon>Eubacteriales</taxon>
        <taxon>Eubacteriales Family XII. Incertae Sedis</taxon>
        <taxon>Fusibacter</taxon>
    </lineage>
</organism>
<name>A0ABT6NB97_9FIRM</name>
<comment type="catalytic activity">
    <reaction evidence="5">
        <text>UDP-N-acetyl-alpha-D-mannosamine + N-acetyl-alpha-D-glucosaminyl-di-trans,octa-cis-undecaprenyl diphosphate = N-acetyl-beta-D-mannosaminyl-(1-&gt;4)-N-acetyl-alpha-D-glucosaminyl di-trans,octa-cis-undecaprenyl diphosphate + UDP + H(+)</text>
        <dbReference type="Rhea" id="RHEA:16053"/>
        <dbReference type="ChEBI" id="CHEBI:15378"/>
        <dbReference type="ChEBI" id="CHEBI:58223"/>
        <dbReference type="ChEBI" id="CHEBI:62959"/>
        <dbReference type="ChEBI" id="CHEBI:68623"/>
        <dbReference type="ChEBI" id="CHEBI:132210"/>
        <dbReference type="EC" id="2.4.1.187"/>
    </reaction>
</comment>
<protein>
    <recommendedName>
        <fullName evidence="5">N-acetylglucosaminyldiphosphoundecaprenol N-acetyl-beta-D-mannosaminyltransferase</fullName>
        <ecNumber evidence="5">2.4.1.187</ecNumber>
    </recommendedName>
    <alternativeName>
        <fullName evidence="5">N-acetylmannosaminyltransferase</fullName>
    </alternativeName>
    <alternativeName>
        <fullName evidence="5">UDP-N-acetylmannosamine transferase</fullName>
    </alternativeName>
    <alternativeName>
        <fullName evidence="5">UDP-N-acetylmannosamine:N-acetylglucosaminyl pyrophosphorylundecaprenol N-acetylmannosaminyltransferase</fullName>
    </alternativeName>
</protein>
<keyword evidence="3 5" id="KW-0777">Teichoic acid biosynthesis</keyword>
<dbReference type="RefSeq" id="WP_281093512.1">
    <property type="nucleotide sequence ID" value="NZ_JARYZI010000003.1"/>
</dbReference>
<gene>
    <name evidence="6" type="ORF">QE109_06020</name>
</gene>
<proteinExistence type="inferred from homology"/>
<dbReference type="CDD" id="cd06533">
    <property type="entry name" value="Glyco_transf_WecG_TagA"/>
    <property type="match status" value="1"/>
</dbReference>
<dbReference type="EMBL" id="JARYZI010000003">
    <property type="protein sequence ID" value="MDH8677693.1"/>
    <property type="molecule type" value="Genomic_DNA"/>
</dbReference>
<comment type="caution">
    <text evidence="6">The sequence shown here is derived from an EMBL/GenBank/DDBJ whole genome shotgun (WGS) entry which is preliminary data.</text>
</comment>
<evidence type="ECO:0000313" key="6">
    <source>
        <dbReference type="EMBL" id="MDH8677693.1"/>
    </source>
</evidence>
<evidence type="ECO:0000256" key="1">
    <source>
        <dbReference type="ARBA" id="ARBA00022676"/>
    </source>
</evidence>
<evidence type="ECO:0000256" key="2">
    <source>
        <dbReference type="ARBA" id="ARBA00022679"/>
    </source>
</evidence>
<evidence type="ECO:0000313" key="7">
    <source>
        <dbReference type="Proteomes" id="UP001158045"/>
    </source>
</evidence>
<comment type="similarity">
    <text evidence="5">Belongs to the glycosyltransferase 26 family. TagA/TarA subfamily.</text>
</comment>
<reference evidence="6 7" key="1">
    <citation type="submission" date="2023-04" db="EMBL/GenBank/DDBJ databases">
        <title>Fusibacter bizertensis strain WBS, isolated from littoral bottom sediments of the Arctic seas - biochemical and genomic analysis.</title>
        <authorList>
            <person name="Brioukhanov A.L."/>
        </authorList>
    </citation>
    <scope>NUCLEOTIDE SEQUENCE [LARGE SCALE GENOMIC DNA]</scope>
    <source>
        <strain evidence="6 7">WBS</strain>
    </source>
</reference>
<keyword evidence="1 5" id="KW-0328">Glycosyltransferase</keyword>
<accession>A0ABT6NB97</accession>